<proteinExistence type="predicted"/>
<evidence type="ECO:0000313" key="1">
    <source>
        <dbReference type="WBParaSite" id="maker-PairedContig_2864-snap-gene-2.13-mRNA-1"/>
    </source>
</evidence>
<name>A0A1I8EL16_WUCBA</name>
<dbReference type="AlphaFoldDB" id="A0A1I8EL16"/>
<reference evidence="1" key="1">
    <citation type="submission" date="2016-11" db="UniProtKB">
        <authorList>
            <consortium name="WormBaseParasite"/>
        </authorList>
    </citation>
    <scope>IDENTIFICATION</scope>
    <source>
        <strain evidence="1">pt0022</strain>
    </source>
</reference>
<accession>A0A1I8EL16</accession>
<protein>
    <submittedName>
        <fullName evidence="1">Uncharacterized protein</fullName>
    </submittedName>
</protein>
<organism evidence="1">
    <name type="scientific">Wuchereria bancrofti</name>
    <dbReference type="NCBI Taxonomy" id="6293"/>
    <lineage>
        <taxon>Eukaryota</taxon>
        <taxon>Metazoa</taxon>
        <taxon>Ecdysozoa</taxon>
        <taxon>Nematoda</taxon>
        <taxon>Chromadorea</taxon>
        <taxon>Rhabditida</taxon>
        <taxon>Spirurina</taxon>
        <taxon>Spiruromorpha</taxon>
        <taxon>Filarioidea</taxon>
        <taxon>Onchocercidae</taxon>
        <taxon>Wuchereria</taxon>
    </lineage>
</organism>
<sequence length="106" mass="12701">MDDDAKWRNNRLKEVFKDAKGKNENDKHCVSMCVYVCVCVCLCVFVCEKPCVVLKTFNVYASYRKRMQLWTYRCYTELSLYYPHCWIVNGSLTSCHYQEENQKTRK</sequence>
<dbReference type="WBParaSite" id="maker-PairedContig_2864-snap-gene-2.13-mRNA-1">
    <property type="protein sequence ID" value="maker-PairedContig_2864-snap-gene-2.13-mRNA-1"/>
    <property type="gene ID" value="maker-PairedContig_2864-snap-gene-2.13"/>
</dbReference>